<evidence type="ECO:0000259" key="3">
    <source>
        <dbReference type="PROSITE" id="PS51677"/>
    </source>
</evidence>
<dbReference type="AlphaFoldDB" id="A0A2X2KUM7"/>
<keyword evidence="2 4" id="KW-0378">Hydrolase</keyword>
<dbReference type="GO" id="GO:0016798">
    <property type="term" value="F:hydrolase activity, acting on glycosyl bonds"/>
    <property type="evidence" value="ECO:0007669"/>
    <property type="project" value="UniProtKB-KW"/>
</dbReference>
<evidence type="ECO:0000256" key="1">
    <source>
        <dbReference type="ARBA" id="ARBA00022723"/>
    </source>
</evidence>
<keyword evidence="1" id="KW-0479">Metal-binding</keyword>
<evidence type="ECO:0000313" key="5">
    <source>
        <dbReference type="Proteomes" id="UP000251241"/>
    </source>
</evidence>
<protein>
    <submittedName>
        <fullName evidence="4">Bifunctional xylanase/deacetylase</fullName>
    </submittedName>
</protein>
<dbReference type="Gene3D" id="3.20.20.370">
    <property type="entry name" value="Glycoside hydrolase/deacetylase"/>
    <property type="match status" value="1"/>
</dbReference>
<dbReference type="InterPro" id="IPR011330">
    <property type="entry name" value="Glyco_hydro/deAcase_b/a-brl"/>
</dbReference>
<keyword evidence="4" id="KW-0858">Xylan degradation</keyword>
<dbReference type="PROSITE" id="PS51677">
    <property type="entry name" value="NODB"/>
    <property type="match status" value="1"/>
</dbReference>
<dbReference type="SUPFAM" id="SSF88713">
    <property type="entry name" value="Glycoside hydrolase/deacetylase"/>
    <property type="match status" value="1"/>
</dbReference>
<accession>A0A2X2KUM7</accession>
<sequence length="183" mass="21509">MPRHEKKVYLTFDDGPIPEITPFILDILKKYQVKATFFCVGENIKKNPHLFQRILAEGHQVGNHTYNHLKGWETNDEQYLANVAKCQELTQTDLFRPPYARATKSQLRQLYKKYRVIMWDIMSGDFDQNLSPQKCLENVLPNIKNGSVIIFHDNIKAIPRVEYVLPKTIEFLLKNNYQLSRID</sequence>
<dbReference type="Pfam" id="PF01522">
    <property type="entry name" value="Polysacc_deac_1"/>
    <property type="match status" value="1"/>
</dbReference>
<keyword evidence="4" id="KW-0119">Carbohydrate metabolism</keyword>
<reference evidence="4 5" key="1">
    <citation type="submission" date="2018-06" db="EMBL/GenBank/DDBJ databases">
        <authorList>
            <consortium name="Pathogen Informatics"/>
            <person name="Doyle S."/>
        </authorList>
    </citation>
    <scope>NUCLEOTIDE SEQUENCE [LARGE SCALE GENOMIC DNA]</scope>
    <source>
        <strain evidence="4 5">NCTC11343</strain>
    </source>
</reference>
<dbReference type="GO" id="GO:0016810">
    <property type="term" value="F:hydrolase activity, acting on carbon-nitrogen (but not peptide) bonds"/>
    <property type="evidence" value="ECO:0007669"/>
    <property type="project" value="InterPro"/>
</dbReference>
<organism evidence="4 5">
    <name type="scientific">Sphingobacterium multivorum</name>
    <dbReference type="NCBI Taxonomy" id="28454"/>
    <lineage>
        <taxon>Bacteria</taxon>
        <taxon>Pseudomonadati</taxon>
        <taxon>Bacteroidota</taxon>
        <taxon>Sphingobacteriia</taxon>
        <taxon>Sphingobacteriales</taxon>
        <taxon>Sphingobacteriaceae</taxon>
        <taxon>Sphingobacterium</taxon>
    </lineage>
</organism>
<keyword evidence="4" id="KW-0624">Polysaccharide degradation</keyword>
<gene>
    <name evidence="4" type="primary">xynD_3</name>
    <name evidence="4" type="ORF">NCTC11343_02343</name>
</gene>
<dbReference type="RefSeq" id="WP_370445084.1">
    <property type="nucleotide sequence ID" value="NZ_CP069793.1"/>
</dbReference>
<dbReference type="CDD" id="cd10917">
    <property type="entry name" value="CE4_NodB_like_6s_7s"/>
    <property type="match status" value="1"/>
</dbReference>
<dbReference type="PANTHER" id="PTHR10587:SF133">
    <property type="entry name" value="CHITIN DEACETYLASE 1-RELATED"/>
    <property type="match status" value="1"/>
</dbReference>
<dbReference type="GO" id="GO:0046872">
    <property type="term" value="F:metal ion binding"/>
    <property type="evidence" value="ECO:0007669"/>
    <property type="project" value="UniProtKB-KW"/>
</dbReference>
<evidence type="ECO:0000313" key="4">
    <source>
        <dbReference type="EMBL" id="SPZ85779.1"/>
    </source>
</evidence>
<feature type="domain" description="NodB homology" evidence="3">
    <location>
        <begin position="6"/>
        <end position="180"/>
    </location>
</feature>
<keyword evidence="4" id="KW-0326">Glycosidase</keyword>
<dbReference type="InterPro" id="IPR002509">
    <property type="entry name" value="NODB_dom"/>
</dbReference>
<dbReference type="EMBL" id="UAUU01000008">
    <property type="protein sequence ID" value="SPZ85779.1"/>
    <property type="molecule type" value="Genomic_DNA"/>
</dbReference>
<name>A0A2X2KUM7_SPHMU</name>
<dbReference type="Proteomes" id="UP000251241">
    <property type="component" value="Unassembled WGS sequence"/>
</dbReference>
<dbReference type="GeneID" id="97180929"/>
<evidence type="ECO:0000256" key="2">
    <source>
        <dbReference type="ARBA" id="ARBA00022801"/>
    </source>
</evidence>
<proteinExistence type="predicted"/>
<dbReference type="PANTHER" id="PTHR10587">
    <property type="entry name" value="GLYCOSYL TRANSFERASE-RELATED"/>
    <property type="match status" value="1"/>
</dbReference>
<dbReference type="InterPro" id="IPR050248">
    <property type="entry name" value="Polysacc_deacetylase_ArnD"/>
</dbReference>
<dbReference type="GO" id="GO:0045493">
    <property type="term" value="P:xylan catabolic process"/>
    <property type="evidence" value="ECO:0007669"/>
    <property type="project" value="UniProtKB-KW"/>
</dbReference>
<dbReference type="GO" id="GO:0016020">
    <property type="term" value="C:membrane"/>
    <property type="evidence" value="ECO:0007669"/>
    <property type="project" value="TreeGrafter"/>
</dbReference>